<comment type="caution">
    <text evidence="1">The sequence shown here is derived from an EMBL/GenBank/DDBJ whole genome shotgun (WGS) entry which is preliminary data.</text>
</comment>
<reference evidence="1" key="1">
    <citation type="journal article" date="2015" name="Nature">
        <title>Complex archaea that bridge the gap between prokaryotes and eukaryotes.</title>
        <authorList>
            <person name="Spang A."/>
            <person name="Saw J.H."/>
            <person name="Jorgensen S.L."/>
            <person name="Zaremba-Niedzwiedzka K."/>
            <person name="Martijn J."/>
            <person name="Lind A.E."/>
            <person name="van Eijk R."/>
            <person name="Schleper C."/>
            <person name="Guy L."/>
            <person name="Ettema T.J."/>
        </authorList>
    </citation>
    <scope>NUCLEOTIDE SEQUENCE</scope>
</reference>
<dbReference type="EMBL" id="LAZR01002176">
    <property type="protein sequence ID" value="KKN33471.1"/>
    <property type="molecule type" value="Genomic_DNA"/>
</dbReference>
<protein>
    <submittedName>
        <fullName evidence="1">Uncharacterized protein</fullName>
    </submittedName>
</protein>
<sequence length="69" mass="7876">MQVELISINVMGKYMSHGTATGVTKIQLDKKNMFPEALAYIEKHCNKNGFEVLNFAIDGNVYYYTLIKK</sequence>
<evidence type="ECO:0000313" key="1">
    <source>
        <dbReference type="EMBL" id="KKN33471.1"/>
    </source>
</evidence>
<accession>A0A0F9S8Y8</accession>
<proteinExistence type="predicted"/>
<name>A0A0F9S8Y8_9ZZZZ</name>
<organism evidence="1">
    <name type="scientific">marine sediment metagenome</name>
    <dbReference type="NCBI Taxonomy" id="412755"/>
    <lineage>
        <taxon>unclassified sequences</taxon>
        <taxon>metagenomes</taxon>
        <taxon>ecological metagenomes</taxon>
    </lineage>
</organism>
<gene>
    <name evidence="1" type="ORF">LCGC14_0803510</name>
</gene>
<dbReference type="AlphaFoldDB" id="A0A0F9S8Y8"/>